<evidence type="ECO:0000259" key="7">
    <source>
        <dbReference type="PROSITE" id="PS50835"/>
    </source>
</evidence>
<comment type="caution">
    <text evidence="8">The sequence shown here is derived from an EMBL/GenBank/DDBJ whole genome shotgun (WGS) entry which is preliminary data.</text>
</comment>
<feature type="compositionally biased region" description="Basic residues" evidence="6">
    <location>
        <begin position="1"/>
        <end position="10"/>
    </location>
</feature>
<protein>
    <recommendedName>
        <fullName evidence="7">Ig-like domain-containing protein</fullName>
    </recommendedName>
</protein>
<dbReference type="GO" id="GO:0008094">
    <property type="term" value="F:ATP-dependent activity, acting on DNA"/>
    <property type="evidence" value="ECO:0007669"/>
    <property type="project" value="TreeGrafter"/>
</dbReference>
<dbReference type="SUPFAM" id="SSF52540">
    <property type="entry name" value="P-loop containing nucleoside triphosphate hydrolases"/>
    <property type="match status" value="2"/>
</dbReference>
<evidence type="ECO:0000313" key="8">
    <source>
        <dbReference type="EMBL" id="ORY13595.1"/>
    </source>
</evidence>
<dbReference type="Gene3D" id="3.40.50.300">
    <property type="entry name" value="P-loop containing nucleotide triphosphate hydrolases"/>
    <property type="match status" value="2"/>
</dbReference>
<dbReference type="CDD" id="cd18793">
    <property type="entry name" value="SF2_C_SNF"/>
    <property type="match status" value="1"/>
</dbReference>
<dbReference type="Proteomes" id="UP000193144">
    <property type="component" value="Unassembled WGS sequence"/>
</dbReference>
<feature type="region of interest" description="Disordered" evidence="6">
    <location>
        <begin position="274"/>
        <end position="300"/>
    </location>
</feature>
<organism evidence="8 9">
    <name type="scientific">Clohesyomyces aquaticus</name>
    <dbReference type="NCBI Taxonomy" id="1231657"/>
    <lineage>
        <taxon>Eukaryota</taxon>
        <taxon>Fungi</taxon>
        <taxon>Dikarya</taxon>
        <taxon>Ascomycota</taxon>
        <taxon>Pezizomycotina</taxon>
        <taxon>Dothideomycetes</taxon>
        <taxon>Pleosporomycetidae</taxon>
        <taxon>Pleosporales</taxon>
        <taxon>Lindgomycetaceae</taxon>
        <taxon>Clohesyomyces</taxon>
    </lineage>
</organism>
<dbReference type="InterPro" id="IPR014001">
    <property type="entry name" value="Helicase_ATP-bd"/>
</dbReference>
<dbReference type="STRING" id="1231657.A0A1Y1ZUY8"/>
<dbReference type="Pfam" id="PF00176">
    <property type="entry name" value="SNF2-rel_dom"/>
    <property type="match status" value="1"/>
</dbReference>
<dbReference type="InterPro" id="IPR049730">
    <property type="entry name" value="SNF2/RAD54-like_C"/>
</dbReference>
<feature type="region of interest" description="Disordered" evidence="6">
    <location>
        <begin position="1"/>
        <end position="34"/>
    </location>
</feature>
<dbReference type="GO" id="GO:0008168">
    <property type="term" value="F:methyltransferase activity"/>
    <property type="evidence" value="ECO:0007669"/>
    <property type="project" value="UniProtKB-KW"/>
</dbReference>
<dbReference type="InterPro" id="IPR000330">
    <property type="entry name" value="SNF2_N"/>
</dbReference>
<dbReference type="SUPFAM" id="SSF53335">
    <property type="entry name" value="S-adenosyl-L-methionine-dependent methyltransferases"/>
    <property type="match status" value="1"/>
</dbReference>
<feature type="region of interest" description="Disordered" evidence="6">
    <location>
        <begin position="65"/>
        <end position="107"/>
    </location>
</feature>
<dbReference type="GO" id="GO:0016787">
    <property type="term" value="F:hydrolase activity"/>
    <property type="evidence" value="ECO:0007669"/>
    <property type="project" value="UniProtKB-KW"/>
</dbReference>
<evidence type="ECO:0000256" key="3">
    <source>
        <dbReference type="ARBA" id="ARBA00022741"/>
    </source>
</evidence>
<dbReference type="GO" id="GO:0032259">
    <property type="term" value="P:methylation"/>
    <property type="evidence" value="ECO:0007669"/>
    <property type="project" value="UniProtKB-KW"/>
</dbReference>
<sequence length="2352" mass="261021">MARTQQKRKRGVSDSSGDTFTVARPPSRKTVRGNIANIATLGRRIAGHVKGAHRKSKRLIHRELTIQGPALQPNPPTPKQAKSRAYNQSSSKSHAPPPPPPQITAPSGSTSTLLTCCYHCRTRGGQAAYHCVFEPGKLLCTRCISDKRRKCRVPTAEEARAIAARCPQCTRRGFKACNGGTPCDTCVRNKTVERCRQQPVKTKQPANQLQPAVSFDLVKAPETVGRRRVLSLSPAEHAALEELIKTSLQEILLRQQPLSLAFEELQVSRMDVYGPTQSASSESPTKPAASSEPEQTQPPTLASSVAALELAGPDVEDIQQPLFSQGSRPRRSCGRVSYVEPTVDEDFGRQLPDFDDDESDVYVSSVSDASSISAPESIDELDHSSRDEHQADEVNKAHDIDQPKRSRRKPQPANASARKSKLTWDFSNPPLNTIEEIFADLTANAMELGLRVSLKKLNGSPIRVATMFSGTESPIIALEMIANTLEEGGAPAFKVEHLFSAEINPVKQGYIERNFAPPILFRDVREFIPDDATSATTAYGAVVEIPGTVDILIAGFVCKDLSLMNNKRKSIHDDGETGDTWRAVYNYAKRYRPKIVLIENIFDTKEYYLPQTRMRMYMIAADSKAFGNRTTKVVADWKEYMLSLKRACSTPFEAFLKGTAAESGNNVIVPPSKSEPAWVACKLRYDRIRSEEQLGPRRPVTKWSENGTLRPPEFGNHQWFHSRSTRELECIDVVHNQRAHLEYDTRYKMEVWDVSQSVDRYHSSLGIVGCITPNGCDFVTNQQSVLTGCQMLRLQGMPNHKLLFGRETQKDLQDLAGNAMSSTVIGASLISALIAGVQSFKKMVTKTIPTSATLVETALVTSKSTKSYVLRPEKVPKINMIQLMRDASLSSRLCACEKTDVCKASVKVCEACGHTACSQHAGNPAHVYSNVVAVSDRIPPHEFIQKWRGQFPARLRLSGFPDIRDLVSKAIVNNNLVKDFMQRIREADIKSQRFVPVSFERQESSWSIKYVSSEATLKVKIMGTVELKLYIRSPSDLRGDDPLRTLLEQPVGRAVVSTADSFEAEWEIFIPHITTSTMYIQVSTEMTGSWKSRLGLPAYKTETTPLNLVFTSNDEKAKEMTGEYRLLPTCGTACDSLYKKSDSNPPIFFYLDPDLVGHPSLDSFVFTHDLSRRVYAESRISLGRLDPTWRPWNLKAGSECTVQLAIPGFWVPVNLALESAALPIEALVATAPVSLSSCARAITILDLKLPENVLANQDSKLSWLFSQVKGLPAFSEWQSVTAGATSHDECTCAPSLPPLLWEVDTDGTATAHEEPKLAAAFERAQKTRPPIFIVESSGSSNTTRARLGLNIASLIHRAQGRLPTSTSAVCKTAWRLRTDHAITNTARFPKFTLQCNARDTTSKGTLKLEYDLDSAQLKSLAWMKRQETGRTITITEAEEAVESDLGLRAEAQAQYSCTIRGGVLADRPSFGKTVTTIALVQSEFERTAPEALLKYNQSAATAANLDIRGPSLQDLAATLIVCPPHIARQWQSEFNKFLGSRQYELYNIQLVENFAQLRNLAFADFEAARVIILSWSVFSDMEYISQLARFAAIPEPGTSSGNGYNAWLDKIVELLPAQLDALGSLAGDYAQFKEDAKELLQERLSQPEFQVAMPIKLGHGSAYHSFNSMQSQKKLLKGKGKGKSMPKSHPEPTHAVPFPHLFRFNRLVVDEYHYLLDDKPKSGENYPAYAAVKSMTAVKRWVLSGTPALTNFSDVNEIASFLGVKLGRTVCGDGFTVTPFEKKHLDGQTAVKKFLSRTEIMSPQWHRARHDRAQRFLDCFVRKNRPALDNIVCKEVLQPISLDLAHHAVYLELSQHLTAQRMQLRKPVSKSKADRVDRLNDILDNSATAEDALLKSALLFETAGDSGIDTLMQQRSKQRSDLESEILRVLVGFESRTNKEKDDINRHYTSFKDYATTDHELGDGETSDRLSQLLAQAFQKARRGPKTLREVDDLSGEPLTKELKNLMSKLRELARELVLSIRSQRFIEAIKNLTPALLSSETQGHNHKCSATRCPKNSSLDQLRLITECGHIACESCLTSRDSEETCVYSACNSIISTGDLIKVTDLGKPAKRHAGNSQGFGNKLKTVVQLIKNIPNDEQGVVFVPNQETIPILAHVLDSSNISYHALSGNKKPSAKKAVAELIEDFKNNTSPCEKKKVLVLNLGCESAAGINLTNANHMFFISPLLTKSQYEFDSAMAQAIARIRRYGQKKSVHIHHFAALNTIDVDIVEQRHRRKGALRVAGSRGDVDLGSDSGKKERTKMIRNANGEMMLIPVSWVTDGQMKKRLGVDGDTGKFTSLICFSDEFEEDED</sequence>
<name>A0A1Y1ZUY8_9PLEO</name>
<evidence type="ECO:0000256" key="1">
    <source>
        <dbReference type="ARBA" id="ARBA00022603"/>
    </source>
</evidence>
<proteinExistence type="predicted"/>
<keyword evidence="2" id="KW-0808">Transferase</keyword>
<dbReference type="InterPro" id="IPR027417">
    <property type="entry name" value="P-loop_NTPase"/>
</dbReference>
<gene>
    <name evidence="8" type="ORF">BCR34DRAFT_648635</name>
</gene>
<evidence type="ECO:0000313" key="9">
    <source>
        <dbReference type="Proteomes" id="UP000193144"/>
    </source>
</evidence>
<dbReference type="GO" id="GO:0006281">
    <property type="term" value="P:DNA repair"/>
    <property type="evidence" value="ECO:0007669"/>
    <property type="project" value="TreeGrafter"/>
</dbReference>
<accession>A0A1Y1ZUY8</accession>
<keyword evidence="9" id="KW-1185">Reference proteome</keyword>
<dbReference type="InterPro" id="IPR001525">
    <property type="entry name" value="C5_MeTfrase"/>
</dbReference>
<evidence type="ECO:0000256" key="5">
    <source>
        <dbReference type="ARBA" id="ARBA00022840"/>
    </source>
</evidence>
<dbReference type="PANTHER" id="PTHR45626">
    <property type="entry name" value="TRANSCRIPTION TERMINATION FACTOR 2-RELATED"/>
    <property type="match status" value="1"/>
</dbReference>
<keyword evidence="1" id="KW-0489">Methyltransferase</keyword>
<feature type="domain" description="Ig-like" evidence="7">
    <location>
        <begin position="1363"/>
        <end position="1475"/>
    </location>
</feature>
<keyword evidence="4" id="KW-0378">Hydrolase</keyword>
<feature type="compositionally biased region" description="Polar residues" evidence="6">
    <location>
        <begin position="275"/>
        <end position="284"/>
    </location>
</feature>
<dbReference type="PROSITE" id="PS50835">
    <property type="entry name" value="IG_LIKE"/>
    <property type="match status" value="1"/>
</dbReference>
<evidence type="ECO:0000256" key="2">
    <source>
        <dbReference type="ARBA" id="ARBA00022679"/>
    </source>
</evidence>
<dbReference type="PANTHER" id="PTHR45626:SF26">
    <property type="entry name" value="FAMILY HELICASE, PUTATIVE (AFU_ORTHOLOGUE AFUA_2G09120)-RELATED"/>
    <property type="match status" value="1"/>
</dbReference>
<keyword evidence="3" id="KW-0547">Nucleotide-binding</keyword>
<dbReference type="GO" id="GO:0005524">
    <property type="term" value="F:ATP binding"/>
    <property type="evidence" value="ECO:0007669"/>
    <property type="project" value="UniProtKB-KW"/>
</dbReference>
<dbReference type="OrthoDB" id="423221at2759"/>
<dbReference type="Gene3D" id="3.40.50.150">
    <property type="entry name" value="Vaccinia Virus protein VP39"/>
    <property type="match status" value="1"/>
</dbReference>
<dbReference type="GO" id="GO:0005634">
    <property type="term" value="C:nucleus"/>
    <property type="evidence" value="ECO:0007669"/>
    <property type="project" value="TreeGrafter"/>
</dbReference>
<dbReference type="Pfam" id="PF00145">
    <property type="entry name" value="DNA_methylase"/>
    <property type="match status" value="1"/>
</dbReference>
<feature type="compositionally biased region" description="Basic and acidic residues" evidence="6">
    <location>
        <begin position="380"/>
        <end position="404"/>
    </location>
</feature>
<dbReference type="InterPro" id="IPR007110">
    <property type="entry name" value="Ig-like_dom"/>
</dbReference>
<keyword evidence="5" id="KW-0067">ATP-binding</keyword>
<dbReference type="InterPro" id="IPR050628">
    <property type="entry name" value="SNF2_RAD54_helicase_TF"/>
</dbReference>
<feature type="region of interest" description="Disordered" evidence="6">
    <location>
        <begin position="344"/>
        <end position="422"/>
    </location>
</feature>
<feature type="compositionally biased region" description="Low complexity" evidence="6">
    <location>
        <begin position="361"/>
        <end position="376"/>
    </location>
</feature>
<dbReference type="InterPro" id="IPR029063">
    <property type="entry name" value="SAM-dependent_MTases_sf"/>
</dbReference>
<dbReference type="SMART" id="SM00487">
    <property type="entry name" value="DEXDc"/>
    <property type="match status" value="1"/>
</dbReference>
<evidence type="ECO:0000256" key="4">
    <source>
        <dbReference type="ARBA" id="ARBA00022801"/>
    </source>
</evidence>
<evidence type="ECO:0000256" key="6">
    <source>
        <dbReference type="SAM" id="MobiDB-lite"/>
    </source>
</evidence>
<reference evidence="8 9" key="1">
    <citation type="submission" date="2016-07" db="EMBL/GenBank/DDBJ databases">
        <title>Pervasive Adenine N6-methylation of Active Genes in Fungi.</title>
        <authorList>
            <consortium name="DOE Joint Genome Institute"/>
            <person name="Mondo S.J."/>
            <person name="Dannebaum R.O."/>
            <person name="Kuo R.C."/>
            <person name="Labutti K."/>
            <person name="Haridas S."/>
            <person name="Kuo A."/>
            <person name="Salamov A."/>
            <person name="Ahrendt S.R."/>
            <person name="Lipzen A."/>
            <person name="Sullivan W."/>
            <person name="Andreopoulos W.B."/>
            <person name="Clum A."/>
            <person name="Lindquist E."/>
            <person name="Daum C."/>
            <person name="Ramamoorthy G.K."/>
            <person name="Gryganskyi A."/>
            <person name="Culley D."/>
            <person name="Magnuson J.K."/>
            <person name="James T.Y."/>
            <person name="O'Malley M.A."/>
            <person name="Stajich J.E."/>
            <person name="Spatafora J.W."/>
            <person name="Visel A."/>
            <person name="Grigoriev I.V."/>
        </authorList>
    </citation>
    <scope>NUCLEOTIDE SEQUENCE [LARGE SCALE GENOMIC DNA]</scope>
    <source>
        <strain evidence="8 9">CBS 115471</strain>
    </source>
</reference>
<dbReference type="EMBL" id="MCFA01000040">
    <property type="protein sequence ID" value="ORY13595.1"/>
    <property type="molecule type" value="Genomic_DNA"/>
</dbReference>